<keyword evidence="1" id="KW-0540">Nuclease</keyword>
<feature type="region of interest" description="Disordered" evidence="3">
    <location>
        <begin position="212"/>
        <end position="262"/>
    </location>
</feature>
<dbReference type="Pfam" id="PF04231">
    <property type="entry name" value="Endonuclease_1"/>
    <property type="match status" value="1"/>
</dbReference>
<sequence>MTLVTRSDQPSRTTPLRAALTVLLAVAVALAGLAVPGRAQAATIVATAIANQDGSTASVTGYVVGQPVGSDQVVTTDFPNDYALALADAAGETDPAAMLYVQLSGAFRADWGLSSNAGLLGDRITVTGTLTPYFSPHAGLKNPTAITAAGSGDPDPGPGDPGDPDPGTGDDYYQPAIGKTGPELRAALHGIIDDHTQLSYDQVWDALKRTDEDPANSSNVIELYSRRSVPKSSNGGDPDDWNREHTWAKSHGDFGTSPGPGTDIHHLRPTDVSVNADRGNLDFDLGGSAVDECSGCRRDGDSFEPPDEVKGDVARMLFYMAIRYEGDDGKPNLELNDQVGNGSAPLHGKLSVLLAWHAADPVSASEQRRNELIYTDYQHNRNPFIDHPEWAESIW</sequence>
<gene>
    <name evidence="6" type="ORF">BKA15_003825</name>
</gene>
<feature type="region of interest" description="Disordered" evidence="3">
    <location>
        <begin position="142"/>
        <end position="178"/>
    </location>
</feature>
<protein>
    <submittedName>
        <fullName evidence="6">Endonuclease I</fullName>
    </submittedName>
</protein>
<keyword evidence="2" id="KW-0378">Hydrolase</keyword>
<reference evidence="6 7" key="1">
    <citation type="submission" date="2020-07" db="EMBL/GenBank/DDBJ databases">
        <title>Sequencing the genomes of 1000 actinobacteria strains.</title>
        <authorList>
            <person name="Klenk H.-P."/>
        </authorList>
    </citation>
    <scope>NUCLEOTIDE SEQUENCE [LARGE SCALE GENOMIC DNA]</scope>
    <source>
        <strain evidence="6 7">DSM 22083</strain>
    </source>
</reference>
<proteinExistence type="predicted"/>
<dbReference type="GO" id="GO:0004519">
    <property type="term" value="F:endonuclease activity"/>
    <property type="evidence" value="ECO:0007669"/>
    <property type="project" value="UniProtKB-KW"/>
</dbReference>
<feature type="chain" id="PRO_5031370943" evidence="4">
    <location>
        <begin position="42"/>
        <end position="395"/>
    </location>
</feature>
<comment type="caution">
    <text evidence="6">The sequence shown here is derived from an EMBL/GenBank/DDBJ whole genome shotgun (WGS) entry which is preliminary data.</text>
</comment>
<feature type="signal peptide" evidence="4">
    <location>
        <begin position="1"/>
        <end position="41"/>
    </location>
</feature>
<feature type="domain" description="Endonuclease YhcR N-terminal" evidence="5">
    <location>
        <begin position="45"/>
        <end position="147"/>
    </location>
</feature>
<evidence type="ECO:0000259" key="5">
    <source>
        <dbReference type="Pfam" id="PF19886"/>
    </source>
</evidence>
<evidence type="ECO:0000256" key="3">
    <source>
        <dbReference type="SAM" id="MobiDB-lite"/>
    </source>
</evidence>
<dbReference type="RefSeq" id="WP_179753334.1">
    <property type="nucleotide sequence ID" value="NZ_JACCBU010000001.1"/>
</dbReference>
<dbReference type="AlphaFoldDB" id="A0A7Y9LDZ0"/>
<dbReference type="SUPFAM" id="SSF54060">
    <property type="entry name" value="His-Me finger endonucleases"/>
    <property type="match status" value="1"/>
</dbReference>
<evidence type="ECO:0000256" key="4">
    <source>
        <dbReference type="SAM" id="SignalP"/>
    </source>
</evidence>
<dbReference type="InterPro" id="IPR045939">
    <property type="entry name" value="YhcR_N"/>
</dbReference>
<dbReference type="PANTHER" id="PTHR33607">
    <property type="entry name" value="ENDONUCLEASE-1"/>
    <property type="match status" value="1"/>
</dbReference>
<keyword evidence="4" id="KW-0732">Signal</keyword>
<dbReference type="Proteomes" id="UP000569914">
    <property type="component" value="Unassembled WGS sequence"/>
</dbReference>
<accession>A0A7Y9LDZ0</accession>
<name>A0A7Y9LDZ0_9ACTN</name>
<evidence type="ECO:0000313" key="6">
    <source>
        <dbReference type="EMBL" id="NYE72496.1"/>
    </source>
</evidence>
<keyword evidence="7" id="KW-1185">Reference proteome</keyword>
<dbReference type="PANTHER" id="PTHR33607:SF2">
    <property type="entry name" value="ENDONUCLEASE-1"/>
    <property type="match status" value="1"/>
</dbReference>
<dbReference type="InterPro" id="IPR007346">
    <property type="entry name" value="Endonuclease-I"/>
</dbReference>
<evidence type="ECO:0000256" key="2">
    <source>
        <dbReference type="ARBA" id="ARBA00022801"/>
    </source>
</evidence>
<dbReference type="InterPro" id="IPR044925">
    <property type="entry name" value="His-Me_finger_sf"/>
</dbReference>
<evidence type="ECO:0000256" key="1">
    <source>
        <dbReference type="ARBA" id="ARBA00022722"/>
    </source>
</evidence>
<feature type="compositionally biased region" description="Basic and acidic residues" evidence="3">
    <location>
        <begin position="240"/>
        <end position="252"/>
    </location>
</feature>
<dbReference type="Pfam" id="PF19886">
    <property type="entry name" value="DUF6359"/>
    <property type="match status" value="1"/>
</dbReference>
<organism evidence="6 7">
    <name type="scientific">Microlunatus parietis</name>
    <dbReference type="NCBI Taxonomy" id="682979"/>
    <lineage>
        <taxon>Bacteria</taxon>
        <taxon>Bacillati</taxon>
        <taxon>Actinomycetota</taxon>
        <taxon>Actinomycetes</taxon>
        <taxon>Propionibacteriales</taxon>
        <taxon>Propionibacteriaceae</taxon>
        <taxon>Microlunatus</taxon>
    </lineage>
</organism>
<dbReference type="GO" id="GO:0016787">
    <property type="term" value="F:hydrolase activity"/>
    <property type="evidence" value="ECO:0007669"/>
    <property type="project" value="UniProtKB-KW"/>
</dbReference>
<keyword evidence="6" id="KW-0255">Endonuclease</keyword>
<dbReference type="EMBL" id="JACCBU010000001">
    <property type="protein sequence ID" value="NYE72496.1"/>
    <property type="molecule type" value="Genomic_DNA"/>
</dbReference>
<evidence type="ECO:0000313" key="7">
    <source>
        <dbReference type="Proteomes" id="UP000569914"/>
    </source>
</evidence>